<proteinExistence type="predicted"/>
<dbReference type="InterPro" id="IPR011032">
    <property type="entry name" value="GroES-like_sf"/>
</dbReference>
<dbReference type="InterPro" id="IPR020843">
    <property type="entry name" value="ER"/>
</dbReference>
<name>A0A8J7V3Y6_9PROT</name>
<dbReference type="AlphaFoldDB" id="A0A8J7V3Y6"/>
<dbReference type="Gene3D" id="3.90.180.10">
    <property type="entry name" value="Medium-chain alcohol dehydrogenases, catalytic domain"/>
    <property type="match status" value="1"/>
</dbReference>
<accession>A0A8J7V3Y6</accession>
<dbReference type="EMBL" id="JAGMWN010000012">
    <property type="protein sequence ID" value="MBP5858870.1"/>
    <property type="molecule type" value="Genomic_DNA"/>
</dbReference>
<dbReference type="SMART" id="SM00829">
    <property type="entry name" value="PKS_ER"/>
    <property type="match status" value="1"/>
</dbReference>
<dbReference type="InterPro" id="IPR013154">
    <property type="entry name" value="ADH-like_N"/>
</dbReference>
<dbReference type="InterPro" id="IPR051397">
    <property type="entry name" value="Zn-ADH-like_protein"/>
</dbReference>
<dbReference type="RefSeq" id="WP_210683461.1">
    <property type="nucleotide sequence ID" value="NZ_JAGMWN010000012.1"/>
</dbReference>
<feature type="domain" description="Enoyl reductase (ER)" evidence="1">
    <location>
        <begin position="3"/>
        <end position="329"/>
    </location>
</feature>
<dbReference type="Gene3D" id="3.40.50.720">
    <property type="entry name" value="NAD(P)-binding Rossmann-like Domain"/>
    <property type="match status" value="1"/>
</dbReference>
<dbReference type="InterPro" id="IPR013149">
    <property type="entry name" value="ADH-like_C"/>
</dbReference>
<evidence type="ECO:0000313" key="3">
    <source>
        <dbReference type="Proteomes" id="UP000672602"/>
    </source>
</evidence>
<dbReference type="PANTHER" id="PTHR43677">
    <property type="entry name" value="SHORT-CHAIN DEHYDROGENASE/REDUCTASE"/>
    <property type="match status" value="1"/>
</dbReference>
<organism evidence="2 3">
    <name type="scientific">Marivibrio halodurans</name>
    <dbReference type="NCBI Taxonomy" id="2039722"/>
    <lineage>
        <taxon>Bacteria</taxon>
        <taxon>Pseudomonadati</taxon>
        <taxon>Pseudomonadota</taxon>
        <taxon>Alphaproteobacteria</taxon>
        <taxon>Rhodospirillales</taxon>
        <taxon>Rhodospirillaceae</taxon>
        <taxon>Marivibrio</taxon>
    </lineage>
</organism>
<evidence type="ECO:0000259" key="1">
    <source>
        <dbReference type="SMART" id="SM00829"/>
    </source>
</evidence>
<reference evidence="2" key="1">
    <citation type="submission" date="2021-04" db="EMBL/GenBank/DDBJ databases">
        <authorList>
            <person name="Zhang D.-C."/>
        </authorList>
    </citation>
    <scope>NUCLEOTIDE SEQUENCE</scope>
    <source>
        <strain evidence="2">CGMCC 1.15697</strain>
    </source>
</reference>
<comment type="caution">
    <text evidence="2">The sequence shown here is derived from an EMBL/GenBank/DDBJ whole genome shotgun (WGS) entry which is preliminary data.</text>
</comment>
<dbReference type="SUPFAM" id="SSF50129">
    <property type="entry name" value="GroES-like"/>
    <property type="match status" value="1"/>
</dbReference>
<dbReference type="NCBIfam" id="TIGR02823">
    <property type="entry name" value="oxido_YhdH"/>
    <property type="match status" value="1"/>
</dbReference>
<dbReference type="SUPFAM" id="SSF51735">
    <property type="entry name" value="NAD(P)-binding Rossmann-fold domains"/>
    <property type="match status" value="1"/>
</dbReference>
<evidence type="ECO:0000313" key="2">
    <source>
        <dbReference type="EMBL" id="MBP5858870.1"/>
    </source>
</evidence>
<gene>
    <name evidence="2" type="ORF">KAJ83_17760</name>
</gene>
<dbReference type="Proteomes" id="UP000672602">
    <property type="component" value="Unassembled WGS sequence"/>
</dbReference>
<protein>
    <submittedName>
        <fullName evidence="2">Oxidoreductase</fullName>
    </submittedName>
</protein>
<dbReference type="InterPro" id="IPR014188">
    <property type="entry name" value="Acrylyl-CoA_reductase_AcuI"/>
</dbReference>
<keyword evidence="3" id="KW-1185">Reference proteome</keyword>
<dbReference type="InterPro" id="IPR036291">
    <property type="entry name" value="NAD(P)-bd_dom_sf"/>
</dbReference>
<dbReference type="GO" id="GO:0043957">
    <property type="term" value="F:acryloyl-CoA reductase (NADPH) activity"/>
    <property type="evidence" value="ECO:0007669"/>
    <property type="project" value="TreeGrafter"/>
</dbReference>
<dbReference type="CDD" id="cd08288">
    <property type="entry name" value="MDR_yhdh"/>
    <property type="match status" value="1"/>
</dbReference>
<sequence length="333" mass="35329">MAGTFRALVLREGDDGKAKAGIEALTEDDLPEGEVTVAVDYSTLNYKDGMVVDGNKGRLARKFPHVPGIDLAGTVEHSSDDRYRPGDKVVLTGWHVGERYWGGFSQKARVKADWLVPLPNGLDTKHAMAVGTAGLTAMLCVLALEDHGLKAGNGPVLVTGASGGVGSVATAILAKRGHDVTALTGRPEEADYLKRLGATDILERSALSEPSDKPLESENWNHAVDTVGGSVLARAMGQMKYGTSIACCGLAGGPQVQTTVVPLLLRAVNLLGIDSVLQPFENRVRAWKRVTEDLPSEMLDTAMSTCTLDELPARAKDILKGRVRGRLVVDLAG</sequence>
<dbReference type="Pfam" id="PF00107">
    <property type="entry name" value="ADH_zinc_N"/>
    <property type="match status" value="1"/>
</dbReference>
<dbReference type="Pfam" id="PF08240">
    <property type="entry name" value="ADH_N"/>
    <property type="match status" value="1"/>
</dbReference>
<dbReference type="PANTHER" id="PTHR43677:SF1">
    <property type="entry name" value="ACRYLYL-COA REDUCTASE ACUI-RELATED"/>
    <property type="match status" value="1"/>
</dbReference>